<dbReference type="PIRSF" id="PIRSF033736">
    <property type="entry name" value="UCP033763"/>
    <property type="match status" value="1"/>
</dbReference>
<comment type="caution">
    <text evidence="1">The sequence shown here is derived from an EMBL/GenBank/DDBJ whole genome shotgun (WGS) entry which is preliminary data.</text>
</comment>
<organism evidence="1 2">
    <name type="scientific">Proteobacteria bacterium 228</name>
    <dbReference type="NCBI Taxonomy" id="2083153"/>
    <lineage>
        <taxon>Bacteria</taxon>
        <taxon>Pseudomonadati</taxon>
        <taxon>Pseudomonadota</taxon>
    </lineage>
</organism>
<dbReference type="InterPro" id="IPR017021">
    <property type="entry name" value="UCP033763"/>
</dbReference>
<dbReference type="Proteomes" id="UP000238196">
    <property type="component" value="Unassembled WGS sequence"/>
</dbReference>
<name>A0A2S5KKK3_9PROT</name>
<proteinExistence type="predicted"/>
<evidence type="ECO:0000313" key="1">
    <source>
        <dbReference type="EMBL" id="PPC75328.1"/>
    </source>
</evidence>
<dbReference type="InterPro" id="IPR018988">
    <property type="entry name" value="DUF2000"/>
</dbReference>
<dbReference type="InterPro" id="IPR023476">
    <property type="entry name" value="Pep_tRNA_hydro_II_dom_sf"/>
</dbReference>
<dbReference type="Gene3D" id="3.40.1490.10">
    <property type="entry name" value="Bit1"/>
    <property type="match status" value="1"/>
</dbReference>
<dbReference type="EMBL" id="PRLP01000106">
    <property type="protein sequence ID" value="PPC75328.1"/>
    <property type="molecule type" value="Genomic_DNA"/>
</dbReference>
<dbReference type="OrthoDB" id="9095096at2"/>
<dbReference type="Pfam" id="PF09391">
    <property type="entry name" value="DUF2000"/>
    <property type="match status" value="1"/>
</dbReference>
<dbReference type="AlphaFoldDB" id="A0A2S5KKK3"/>
<protein>
    <submittedName>
        <fullName evidence="1">DUF2000 domain-containing protein</fullName>
    </submittedName>
</protein>
<reference evidence="1 2" key="1">
    <citation type="submission" date="2018-02" db="EMBL/GenBank/DDBJ databases">
        <title>novel marine gammaproteobacteria from coastal saline agro ecosystem.</title>
        <authorList>
            <person name="Krishnan R."/>
            <person name="Ramesh Kumar N."/>
        </authorList>
    </citation>
    <scope>NUCLEOTIDE SEQUENCE [LARGE SCALE GENOMIC DNA]</scope>
    <source>
        <strain evidence="1 2">228</strain>
    </source>
</reference>
<sequence length="135" mass="14577">MSHRCVLIINPALPTGLIANTAAVLALGIGKLQPDINGPLITDSEGLLHQGITQLPLPILAADVERLHSLRQQAAELVPDLQVVDFCQEAQTARSYEQYSERLAQDGRHLTYHGLLLFGPKALVTSLSGNLPLLK</sequence>
<accession>A0A2S5KKK3</accession>
<dbReference type="SUPFAM" id="SSF102462">
    <property type="entry name" value="Peptidyl-tRNA hydrolase II"/>
    <property type="match status" value="1"/>
</dbReference>
<gene>
    <name evidence="1" type="ORF">C4K68_22120</name>
</gene>
<evidence type="ECO:0000313" key="2">
    <source>
        <dbReference type="Proteomes" id="UP000238196"/>
    </source>
</evidence>